<feature type="compositionally biased region" description="Basic and acidic residues" evidence="1">
    <location>
        <begin position="1"/>
        <end position="12"/>
    </location>
</feature>
<organism evidence="3 4">
    <name type="scientific">Aquilegia coerulea</name>
    <name type="common">Rocky mountain columbine</name>
    <dbReference type="NCBI Taxonomy" id="218851"/>
    <lineage>
        <taxon>Eukaryota</taxon>
        <taxon>Viridiplantae</taxon>
        <taxon>Streptophyta</taxon>
        <taxon>Embryophyta</taxon>
        <taxon>Tracheophyta</taxon>
        <taxon>Spermatophyta</taxon>
        <taxon>Magnoliopsida</taxon>
        <taxon>Ranunculales</taxon>
        <taxon>Ranunculaceae</taxon>
        <taxon>Thalictroideae</taxon>
        <taxon>Aquilegia</taxon>
    </lineage>
</organism>
<dbReference type="Pfam" id="PF16029">
    <property type="entry name" value="DUF4787"/>
    <property type="match status" value="1"/>
</dbReference>
<evidence type="ECO:0000313" key="3">
    <source>
        <dbReference type="EMBL" id="PIA50968.1"/>
    </source>
</evidence>
<protein>
    <submittedName>
        <fullName evidence="3">Uncharacterized protein</fullName>
    </submittedName>
</protein>
<dbReference type="AlphaFoldDB" id="A0A2G5E5C1"/>
<evidence type="ECO:0000313" key="4">
    <source>
        <dbReference type="Proteomes" id="UP000230069"/>
    </source>
</evidence>
<keyword evidence="2" id="KW-0812">Transmembrane</keyword>
<dbReference type="PANTHER" id="PTHR35455">
    <property type="entry name" value="UNNAMED PRODUCT"/>
    <property type="match status" value="1"/>
</dbReference>
<reference evidence="3 4" key="1">
    <citation type="submission" date="2017-09" db="EMBL/GenBank/DDBJ databases">
        <title>WGS assembly of Aquilegia coerulea Goldsmith.</title>
        <authorList>
            <person name="Hodges S."/>
            <person name="Kramer E."/>
            <person name="Nordborg M."/>
            <person name="Tomkins J."/>
            <person name="Borevitz J."/>
            <person name="Derieg N."/>
            <person name="Yan J."/>
            <person name="Mihaltcheva S."/>
            <person name="Hayes R.D."/>
            <person name="Rokhsar D."/>
        </authorList>
    </citation>
    <scope>NUCLEOTIDE SEQUENCE [LARGE SCALE GENOMIC DNA]</scope>
    <source>
        <strain evidence="4">cv. Goldsmith</strain>
    </source>
</reference>
<feature type="region of interest" description="Disordered" evidence="1">
    <location>
        <begin position="1"/>
        <end position="34"/>
    </location>
</feature>
<keyword evidence="4" id="KW-1185">Reference proteome</keyword>
<feature type="compositionally biased region" description="Acidic residues" evidence="1">
    <location>
        <begin position="13"/>
        <end position="22"/>
    </location>
</feature>
<keyword evidence="2" id="KW-1133">Transmembrane helix</keyword>
<feature type="non-terminal residue" evidence="3">
    <location>
        <position position="1"/>
    </location>
</feature>
<dbReference type="Proteomes" id="UP000230069">
    <property type="component" value="Unassembled WGS sequence"/>
</dbReference>
<dbReference type="PANTHER" id="PTHR35455:SF1">
    <property type="entry name" value="AGAP005842-PA"/>
    <property type="match status" value="1"/>
</dbReference>
<sequence length="163" mass="18719">SEKNKSHYREEKTEEEEEEEEEERRTQMQETSVRHLGSGLSSTILSKSSMAKFITFFVILGFLCLTTFAKSPRPITDYEVREKKDSCYADIESGLWGWECKSSMIAKENCALKCLSPVCYSLIYESDPLEEGEKDYVRGQEYKYCMHRISIGESLDGVKGSFA</sequence>
<feature type="transmembrane region" description="Helical" evidence="2">
    <location>
        <begin position="50"/>
        <end position="69"/>
    </location>
</feature>
<keyword evidence="2" id="KW-0472">Membrane</keyword>
<accession>A0A2G5E5C1</accession>
<dbReference type="EMBL" id="KZ305028">
    <property type="protein sequence ID" value="PIA50968.1"/>
    <property type="molecule type" value="Genomic_DNA"/>
</dbReference>
<evidence type="ECO:0000256" key="2">
    <source>
        <dbReference type="SAM" id="Phobius"/>
    </source>
</evidence>
<evidence type="ECO:0000256" key="1">
    <source>
        <dbReference type="SAM" id="MobiDB-lite"/>
    </source>
</evidence>
<gene>
    <name evidence="3" type="ORF">AQUCO_01100051v1</name>
</gene>
<dbReference type="OrthoDB" id="1915375at2759"/>
<dbReference type="InterPro" id="IPR031985">
    <property type="entry name" value="DUF4787"/>
</dbReference>
<proteinExistence type="predicted"/>
<name>A0A2G5E5C1_AQUCA</name>